<dbReference type="PROSITE" id="PS51257">
    <property type="entry name" value="PROKAR_LIPOPROTEIN"/>
    <property type="match status" value="1"/>
</dbReference>
<name>A0ABY3YNG1_9FLAO</name>
<evidence type="ECO:0000313" key="2">
    <source>
        <dbReference type="Proteomes" id="UP000829476"/>
    </source>
</evidence>
<dbReference type="Pfam" id="PF12771">
    <property type="entry name" value="SusD-like_2"/>
    <property type="match status" value="1"/>
</dbReference>
<dbReference type="Gene3D" id="1.25.40.390">
    <property type="match status" value="2"/>
</dbReference>
<organism evidence="1 2">
    <name type="scientific">Zhouia spongiae</name>
    <dbReference type="NCBI Taxonomy" id="2202721"/>
    <lineage>
        <taxon>Bacteria</taxon>
        <taxon>Pseudomonadati</taxon>
        <taxon>Bacteroidota</taxon>
        <taxon>Flavobacteriia</taxon>
        <taxon>Flavobacteriales</taxon>
        <taxon>Flavobacteriaceae</taxon>
        <taxon>Zhouia</taxon>
    </lineage>
</organism>
<dbReference type="Proteomes" id="UP000829476">
    <property type="component" value="Chromosome"/>
</dbReference>
<dbReference type="InterPro" id="IPR011990">
    <property type="entry name" value="TPR-like_helical_dom_sf"/>
</dbReference>
<sequence length="622" mass="69561">MKKIYKMSLLACMMILAIGCDREDFADLNTNPSDVSEPDIRFLVAKTVELMYNNDYTVWFYNNFDYVYPWSQITGEGVGNGEEVVEMGPFGNQSLYPALMANARDVQFKVDEMEDRASMQAMRAMTIPSVIHTYLSVSDNMGYLPYTEAGLAAYTTPALLRPVYDSQETLFNTWLQELDQAIVAFTSSDQTDIGEQDVVFNGDYAKWAKFCNLLKLRIAARLINKDRAKALQIAEQVANSSVGYMDNLADDFIYRRDINYFGTGNGTQPGVGGKNLVDFLVANKDPRVRFLFDKNDFNGEVVQTFIDNGKALPAYVEQYVEYDVDGNFAGWTGPGEPWVRYFGAPLSPDKRFDSAYDEYFRQGELNRITLSVDGNTYEKTYSSTSSYLEKNVRTGINYIYPTTVGPDARYIDQGVEYPPLNVLLGSSAEANLYLAEFKLLGANVPGDAQQYFNRGVELSVQRMDALAANNDHPYYEADPVYEDGAMAEAGATKLRAGEVTDLLSQPAYDLSTDGLEKVYIQQLINFAITPGDVFTLTRRSGIPKTGSAYFPREALLASGTELVIPRRFTIGTPTEDNANYENYVNAIQEQGFSTGTNNPSTLNTERIWFDKENPNYGVGPNN</sequence>
<reference evidence="1 2" key="1">
    <citation type="journal article" date="2018" name="Int. J. Syst. Evol. Microbiol.">
        <title>Zhouia spongiae sp. nov., isolated from a marine sponge.</title>
        <authorList>
            <person name="Zhuang L."/>
            <person name="Lin B."/>
            <person name="Qin F."/>
            <person name="Luo L."/>
        </authorList>
    </citation>
    <scope>NUCLEOTIDE SEQUENCE [LARGE SCALE GENOMIC DNA]</scope>
    <source>
        <strain evidence="1 2">HN-Y44</strain>
    </source>
</reference>
<proteinExistence type="predicted"/>
<keyword evidence="1" id="KW-0449">Lipoprotein</keyword>
<dbReference type="RefSeq" id="WP_242937593.1">
    <property type="nucleotide sequence ID" value="NZ_CP094326.1"/>
</dbReference>
<dbReference type="InterPro" id="IPR041662">
    <property type="entry name" value="SusD-like_2"/>
</dbReference>
<dbReference type="EMBL" id="CP094326">
    <property type="protein sequence ID" value="UNY99193.1"/>
    <property type="molecule type" value="Genomic_DNA"/>
</dbReference>
<keyword evidence="2" id="KW-1185">Reference proteome</keyword>
<protein>
    <submittedName>
        <fullName evidence="1">SusD/RagB family nutrient-binding outer membrane lipoprotein</fullName>
    </submittedName>
</protein>
<gene>
    <name evidence="1" type="ORF">MQE36_02315</name>
</gene>
<dbReference type="SUPFAM" id="SSF48452">
    <property type="entry name" value="TPR-like"/>
    <property type="match status" value="1"/>
</dbReference>
<evidence type="ECO:0000313" key="1">
    <source>
        <dbReference type="EMBL" id="UNY99193.1"/>
    </source>
</evidence>
<accession>A0ABY3YNG1</accession>